<proteinExistence type="predicted"/>
<dbReference type="OrthoDB" id="3268696at2759"/>
<protein>
    <submittedName>
        <fullName evidence="1">Uncharacterized protein</fullName>
    </submittedName>
</protein>
<evidence type="ECO:0000313" key="2">
    <source>
        <dbReference type="Proteomes" id="UP000799118"/>
    </source>
</evidence>
<accession>A0A6A4H9F5</accession>
<name>A0A6A4H9F5_9AGAR</name>
<gene>
    <name evidence="1" type="ORF">BT96DRAFT_827803</name>
</gene>
<dbReference type="EMBL" id="ML769551">
    <property type="protein sequence ID" value="KAE9394360.1"/>
    <property type="molecule type" value="Genomic_DNA"/>
</dbReference>
<sequence length="193" mass="21808">MLGDRPSTFAPGLSEYKSYKVRRNKVFRSARGCAALLAGGVIACLARDVIGVEYVFDGPTEDAREGIHSDQSLCVWNGSDNFALWDDKLTEEETELICGMYRVETIVHGKCDYALKSWWSRPQAWKLSGLNTGYWSSDAEQWYQRHLEKIRSGEATIMTNNEWGPAIKFNKEAARLCVNNDALSREYLAGFYG</sequence>
<keyword evidence="2" id="KW-1185">Reference proteome</keyword>
<evidence type="ECO:0000313" key="1">
    <source>
        <dbReference type="EMBL" id="KAE9394360.1"/>
    </source>
</evidence>
<organism evidence="1 2">
    <name type="scientific">Gymnopus androsaceus JB14</name>
    <dbReference type="NCBI Taxonomy" id="1447944"/>
    <lineage>
        <taxon>Eukaryota</taxon>
        <taxon>Fungi</taxon>
        <taxon>Dikarya</taxon>
        <taxon>Basidiomycota</taxon>
        <taxon>Agaricomycotina</taxon>
        <taxon>Agaricomycetes</taxon>
        <taxon>Agaricomycetidae</taxon>
        <taxon>Agaricales</taxon>
        <taxon>Marasmiineae</taxon>
        <taxon>Omphalotaceae</taxon>
        <taxon>Gymnopus</taxon>
    </lineage>
</organism>
<dbReference type="AlphaFoldDB" id="A0A6A4H9F5"/>
<reference evidence="1" key="1">
    <citation type="journal article" date="2019" name="Environ. Microbiol.">
        <title>Fungal ecological strategies reflected in gene transcription - a case study of two litter decomposers.</title>
        <authorList>
            <person name="Barbi F."/>
            <person name="Kohler A."/>
            <person name="Barry K."/>
            <person name="Baskaran P."/>
            <person name="Daum C."/>
            <person name="Fauchery L."/>
            <person name="Ihrmark K."/>
            <person name="Kuo A."/>
            <person name="LaButti K."/>
            <person name="Lipzen A."/>
            <person name="Morin E."/>
            <person name="Grigoriev I.V."/>
            <person name="Henrissat B."/>
            <person name="Lindahl B."/>
            <person name="Martin F."/>
        </authorList>
    </citation>
    <scope>NUCLEOTIDE SEQUENCE</scope>
    <source>
        <strain evidence="1">JB14</strain>
    </source>
</reference>
<dbReference type="Proteomes" id="UP000799118">
    <property type="component" value="Unassembled WGS sequence"/>
</dbReference>